<protein>
    <submittedName>
        <fullName evidence="3">Uncharacterized protein</fullName>
    </submittedName>
</protein>
<evidence type="ECO:0000313" key="4">
    <source>
        <dbReference type="Proteomes" id="UP000315440"/>
    </source>
</evidence>
<dbReference type="Proteomes" id="UP000315440">
    <property type="component" value="Unassembled WGS sequence"/>
</dbReference>
<evidence type="ECO:0000256" key="1">
    <source>
        <dbReference type="SAM" id="MobiDB-lite"/>
    </source>
</evidence>
<keyword evidence="2" id="KW-0472">Membrane</keyword>
<keyword evidence="4" id="KW-1185">Reference proteome</keyword>
<keyword evidence="2" id="KW-1133">Transmembrane helix</keyword>
<comment type="caution">
    <text evidence="3">The sequence shown here is derived from an EMBL/GenBank/DDBJ whole genome shotgun (WGS) entry which is preliminary data.</text>
</comment>
<name>A0A5C5ZQV8_9BACT</name>
<evidence type="ECO:0000313" key="3">
    <source>
        <dbReference type="EMBL" id="TWT89660.1"/>
    </source>
</evidence>
<sequence length="52" mass="5324">MAPSLSNDTAPAIVFLSVVYSAYGAAFLLGSPRHQATTDAPPSEPTGENGDM</sequence>
<dbReference type="AlphaFoldDB" id="A0A5C5ZQV8"/>
<gene>
    <name evidence="3" type="ORF">Mal64_00390</name>
</gene>
<keyword evidence="2" id="KW-0812">Transmembrane</keyword>
<evidence type="ECO:0000256" key="2">
    <source>
        <dbReference type="SAM" id="Phobius"/>
    </source>
</evidence>
<proteinExistence type="predicted"/>
<dbReference type="EMBL" id="SJPQ01000001">
    <property type="protein sequence ID" value="TWT89660.1"/>
    <property type="molecule type" value="Genomic_DNA"/>
</dbReference>
<feature type="transmembrane region" description="Helical" evidence="2">
    <location>
        <begin position="12"/>
        <end position="30"/>
    </location>
</feature>
<dbReference type="RefSeq" id="WP_197525281.1">
    <property type="nucleotide sequence ID" value="NZ_SJPQ01000001.1"/>
</dbReference>
<feature type="region of interest" description="Disordered" evidence="1">
    <location>
        <begin position="31"/>
        <end position="52"/>
    </location>
</feature>
<organism evidence="3 4">
    <name type="scientific">Pseudobythopirellula maris</name>
    <dbReference type="NCBI Taxonomy" id="2527991"/>
    <lineage>
        <taxon>Bacteria</taxon>
        <taxon>Pseudomonadati</taxon>
        <taxon>Planctomycetota</taxon>
        <taxon>Planctomycetia</taxon>
        <taxon>Pirellulales</taxon>
        <taxon>Lacipirellulaceae</taxon>
        <taxon>Pseudobythopirellula</taxon>
    </lineage>
</organism>
<reference evidence="3 4" key="1">
    <citation type="submission" date="2019-02" db="EMBL/GenBank/DDBJ databases">
        <title>Deep-cultivation of Planctomycetes and their phenomic and genomic characterization uncovers novel biology.</title>
        <authorList>
            <person name="Wiegand S."/>
            <person name="Jogler M."/>
            <person name="Boedeker C."/>
            <person name="Pinto D."/>
            <person name="Vollmers J."/>
            <person name="Rivas-Marin E."/>
            <person name="Kohn T."/>
            <person name="Peeters S.H."/>
            <person name="Heuer A."/>
            <person name="Rast P."/>
            <person name="Oberbeckmann S."/>
            <person name="Bunk B."/>
            <person name="Jeske O."/>
            <person name="Meyerdierks A."/>
            <person name="Storesund J.E."/>
            <person name="Kallscheuer N."/>
            <person name="Luecker S."/>
            <person name="Lage O.M."/>
            <person name="Pohl T."/>
            <person name="Merkel B.J."/>
            <person name="Hornburger P."/>
            <person name="Mueller R.-W."/>
            <person name="Bruemmer F."/>
            <person name="Labrenz M."/>
            <person name="Spormann A.M."/>
            <person name="Op Den Camp H."/>
            <person name="Overmann J."/>
            <person name="Amann R."/>
            <person name="Jetten M.S.M."/>
            <person name="Mascher T."/>
            <person name="Medema M.H."/>
            <person name="Devos D.P."/>
            <person name="Kaster A.-K."/>
            <person name="Ovreas L."/>
            <person name="Rohde M."/>
            <person name="Galperin M.Y."/>
            <person name="Jogler C."/>
        </authorList>
    </citation>
    <scope>NUCLEOTIDE SEQUENCE [LARGE SCALE GENOMIC DNA]</scope>
    <source>
        <strain evidence="3 4">Mal64</strain>
    </source>
</reference>
<accession>A0A5C5ZQV8</accession>